<name>A0A1X7API7_9GAMM</name>
<dbReference type="GO" id="GO:0005829">
    <property type="term" value="C:cytosol"/>
    <property type="evidence" value="ECO:0007669"/>
    <property type="project" value="TreeGrafter"/>
</dbReference>
<keyword evidence="17 20" id="KW-0961">Cell wall biogenesis/degradation</keyword>
<dbReference type="SUPFAM" id="SSF56194">
    <property type="entry name" value="Uridine diphospho-N-Acetylenolpyruvylglucosamine reductase, MurB, C-terminal domain"/>
    <property type="match status" value="1"/>
</dbReference>
<dbReference type="GO" id="GO:0071949">
    <property type="term" value="F:FAD binding"/>
    <property type="evidence" value="ECO:0007669"/>
    <property type="project" value="InterPro"/>
</dbReference>
<dbReference type="InterPro" id="IPR006094">
    <property type="entry name" value="Oxid_FAD_bind_N"/>
</dbReference>
<dbReference type="AlphaFoldDB" id="A0A1X7API7"/>
<evidence type="ECO:0000256" key="14">
    <source>
        <dbReference type="ARBA" id="ARBA00022984"/>
    </source>
</evidence>
<gene>
    <name evidence="20 22" type="primary">murB</name>
    <name evidence="22" type="ORF">EHSB41UT_03102</name>
</gene>
<comment type="function">
    <text evidence="2 20">Cell wall formation.</text>
</comment>
<keyword evidence="8 20" id="KW-0963">Cytoplasm</keyword>
<dbReference type="Gene3D" id="3.30.43.10">
    <property type="entry name" value="Uridine Diphospho-n-acetylenolpyruvylglucosamine Reductase, domain 2"/>
    <property type="match status" value="1"/>
</dbReference>
<evidence type="ECO:0000256" key="9">
    <source>
        <dbReference type="ARBA" id="ARBA00022618"/>
    </source>
</evidence>
<evidence type="ECO:0000256" key="2">
    <source>
        <dbReference type="ARBA" id="ARBA00003921"/>
    </source>
</evidence>
<accession>A0A1X7API7</accession>
<comment type="pathway">
    <text evidence="4 20">Cell wall biogenesis; peptidoglycan biosynthesis.</text>
</comment>
<dbReference type="Pfam" id="PF02873">
    <property type="entry name" value="MurB_C"/>
    <property type="match status" value="1"/>
</dbReference>
<organism evidence="22 23">
    <name type="scientific">Parendozoicomonas haliclonae</name>
    <dbReference type="NCBI Taxonomy" id="1960125"/>
    <lineage>
        <taxon>Bacteria</taxon>
        <taxon>Pseudomonadati</taxon>
        <taxon>Pseudomonadota</taxon>
        <taxon>Gammaproteobacteria</taxon>
        <taxon>Oceanospirillales</taxon>
        <taxon>Endozoicomonadaceae</taxon>
        <taxon>Parendozoicomonas</taxon>
    </lineage>
</organism>
<evidence type="ECO:0000256" key="16">
    <source>
        <dbReference type="ARBA" id="ARBA00023306"/>
    </source>
</evidence>
<keyword evidence="9 20" id="KW-0132">Cell division</keyword>
<evidence type="ECO:0000256" key="18">
    <source>
        <dbReference type="ARBA" id="ARBA00031026"/>
    </source>
</evidence>
<dbReference type="Gene3D" id="3.30.465.10">
    <property type="match status" value="1"/>
</dbReference>
<feature type="active site" description="Proton donor" evidence="20">
    <location>
        <position position="247"/>
    </location>
</feature>
<dbReference type="InterPro" id="IPR016167">
    <property type="entry name" value="FAD-bd_PCMH_sub1"/>
</dbReference>
<dbReference type="InterPro" id="IPR011601">
    <property type="entry name" value="MurB_C"/>
</dbReference>
<dbReference type="Gene3D" id="3.90.78.10">
    <property type="entry name" value="UDP-N-acetylenolpyruvoylglucosamine reductase, C-terminal domain"/>
    <property type="match status" value="1"/>
</dbReference>
<keyword evidence="13 20" id="KW-0133">Cell shape</keyword>
<evidence type="ECO:0000256" key="15">
    <source>
        <dbReference type="ARBA" id="ARBA00023002"/>
    </source>
</evidence>
<keyword evidence="11 20" id="KW-0274">FAD</keyword>
<evidence type="ECO:0000256" key="3">
    <source>
        <dbReference type="ARBA" id="ARBA00004496"/>
    </source>
</evidence>
<keyword evidence="23" id="KW-1185">Reference proteome</keyword>
<protein>
    <recommendedName>
        <fullName evidence="7 20">UDP-N-acetylenolpyruvoylglucosamine reductase</fullName>
        <ecNumber evidence="6 20">1.3.1.98</ecNumber>
    </recommendedName>
    <alternativeName>
        <fullName evidence="18 20">UDP-N-acetylmuramate dehydrogenase</fullName>
    </alternativeName>
</protein>
<evidence type="ECO:0000259" key="21">
    <source>
        <dbReference type="PROSITE" id="PS51387"/>
    </source>
</evidence>
<dbReference type="Proteomes" id="UP000196573">
    <property type="component" value="Unassembled WGS sequence"/>
</dbReference>
<evidence type="ECO:0000256" key="5">
    <source>
        <dbReference type="ARBA" id="ARBA00010485"/>
    </source>
</evidence>
<dbReference type="RefSeq" id="WP_087111482.1">
    <property type="nucleotide sequence ID" value="NZ_CBCSCN010000007.1"/>
</dbReference>
<feature type="active site" evidence="20">
    <location>
        <position position="344"/>
    </location>
</feature>
<feature type="active site" evidence="20">
    <location>
        <position position="170"/>
    </location>
</feature>
<keyword evidence="10 20" id="KW-0285">Flavoprotein</keyword>
<dbReference type="HAMAP" id="MF_00037">
    <property type="entry name" value="MurB"/>
    <property type="match status" value="1"/>
</dbReference>
<dbReference type="NCBIfam" id="NF000755">
    <property type="entry name" value="PRK00046.1"/>
    <property type="match status" value="1"/>
</dbReference>
<dbReference type="GO" id="GO:0009252">
    <property type="term" value="P:peptidoglycan biosynthetic process"/>
    <property type="evidence" value="ECO:0007669"/>
    <property type="project" value="UniProtKB-UniRule"/>
</dbReference>
<dbReference type="InterPro" id="IPR016166">
    <property type="entry name" value="FAD-bd_PCMH"/>
</dbReference>
<dbReference type="NCBIfam" id="NF010478">
    <property type="entry name" value="PRK13903.1"/>
    <property type="match status" value="1"/>
</dbReference>
<evidence type="ECO:0000256" key="12">
    <source>
        <dbReference type="ARBA" id="ARBA00022857"/>
    </source>
</evidence>
<comment type="similarity">
    <text evidence="5 20">Belongs to the MurB family.</text>
</comment>
<dbReference type="OrthoDB" id="9804753at2"/>
<keyword evidence="16 20" id="KW-0131">Cell cycle</keyword>
<dbReference type="EC" id="1.3.1.98" evidence="6 20"/>
<dbReference type="EMBL" id="FWPT01000007">
    <property type="protein sequence ID" value="SMA49183.1"/>
    <property type="molecule type" value="Genomic_DNA"/>
</dbReference>
<evidence type="ECO:0000256" key="17">
    <source>
        <dbReference type="ARBA" id="ARBA00023316"/>
    </source>
</evidence>
<dbReference type="SUPFAM" id="SSF56176">
    <property type="entry name" value="FAD-binding/transporter-associated domain-like"/>
    <property type="match status" value="1"/>
</dbReference>
<dbReference type="InterPro" id="IPR036318">
    <property type="entry name" value="FAD-bd_PCMH-like_sf"/>
</dbReference>
<evidence type="ECO:0000313" key="22">
    <source>
        <dbReference type="EMBL" id="SMA49183.1"/>
    </source>
</evidence>
<evidence type="ECO:0000256" key="20">
    <source>
        <dbReference type="HAMAP-Rule" id="MF_00037"/>
    </source>
</evidence>
<evidence type="ECO:0000256" key="10">
    <source>
        <dbReference type="ARBA" id="ARBA00022630"/>
    </source>
</evidence>
<dbReference type="UniPathway" id="UPA00219"/>
<proteinExistence type="inferred from homology"/>
<evidence type="ECO:0000313" key="23">
    <source>
        <dbReference type="Proteomes" id="UP000196573"/>
    </source>
</evidence>
<evidence type="ECO:0000256" key="7">
    <source>
        <dbReference type="ARBA" id="ARBA00015188"/>
    </source>
</evidence>
<comment type="cofactor">
    <cofactor evidence="1 20">
        <name>FAD</name>
        <dbReference type="ChEBI" id="CHEBI:57692"/>
    </cofactor>
</comment>
<keyword evidence="15 20" id="KW-0560">Oxidoreductase</keyword>
<evidence type="ECO:0000256" key="4">
    <source>
        <dbReference type="ARBA" id="ARBA00004752"/>
    </source>
</evidence>
<dbReference type="PANTHER" id="PTHR21071:SF4">
    <property type="entry name" value="UDP-N-ACETYLENOLPYRUVOYLGLUCOSAMINE REDUCTASE"/>
    <property type="match status" value="1"/>
</dbReference>
<dbReference type="InterPro" id="IPR036635">
    <property type="entry name" value="MurB_C_sf"/>
</dbReference>
<evidence type="ECO:0000256" key="8">
    <source>
        <dbReference type="ARBA" id="ARBA00022490"/>
    </source>
</evidence>
<dbReference type="GO" id="GO:0051301">
    <property type="term" value="P:cell division"/>
    <property type="evidence" value="ECO:0007669"/>
    <property type="project" value="UniProtKB-KW"/>
</dbReference>
<evidence type="ECO:0000256" key="11">
    <source>
        <dbReference type="ARBA" id="ARBA00022827"/>
    </source>
</evidence>
<dbReference type="PANTHER" id="PTHR21071">
    <property type="entry name" value="UDP-N-ACETYLENOLPYRUVOYLGLUCOSAMINE REDUCTASE"/>
    <property type="match status" value="1"/>
</dbReference>
<keyword evidence="14 20" id="KW-0573">Peptidoglycan synthesis</keyword>
<evidence type="ECO:0000256" key="13">
    <source>
        <dbReference type="ARBA" id="ARBA00022960"/>
    </source>
</evidence>
<dbReference type="GO" id="GO:0008360">
    <property type="term" value="P:regulation of cell shape"/>
    <property type="evidence" value="ECO:0007669"/>
    <property type="project" value="UniProtKB-KW"/>
</dbReference>
<sequence length="349" mass="38056">MRNDTPAWLQQNVQLQPYNTLSLPAIARYFTTVDSLADLQAVLVWAKEKDVDVLPLGGGSNVVLADDYDGLVICLRFMGRELIDGQDGEVLVRAAAGEEWHSFVCWTLEQDCFGLENLSLIPGTVGAAPIQNIGAYGVEIQDVFHSLEAVNVRTGELVTYAGDDCRFGYRDSVFKGEDRDCFIITSVTFALTRTFAPTLGYGELHREVECEAQERGCPVSAALVSDVVCRIREAKLPDPGQIGNAGSFFKNPVVAETHFQRLKGKFENLVAYPAGEGHWKLAAGWLIDQCGFKGVTHATSAGVYQNQALVLVNHGGASGKDILALADEIKAAVWARFAVELEIEPRIYG</sequence>
<dbReference type="Pfam" id="PF01565">
    <property type="entry name" value="FAD_binding_4"/>
    <property type="match status" value="1"/>
</dbReference>
<evidence type="ECO:0000256" key="19">
    <source>
        <dbReference type="ARBA" id="ARBA00048914"/>
    </source>
</evidence>
<dbReference type="NCBIfam" id="TIGR00179">
    <property type="entry name" value="murB"/>
    <property type="match status" value="1"/>
</dbReference>
<reference evidence="22 23" key="1">
    <citation type="submission" date="2017-03" db="EMBL/GenBank/DDBJ databases">
        <authorList>
            <person name="Afonso C.L."/>
            <person name="Miller P.J."/>
            <person name="Scott M.A."/>
            <person name="Spackman E."/>
            <person name="Goraichik I."/>
            <person name="Dimitrov K.M."/>
            <person name="Suarez D.L."/>
            <person name="Swayne D.E."/>
        </authorList>
    </citation>
    <scope>NUCLEOTIDE SEQUENCE [LARGE SCALE GENOMIC DNA]</scope>
    <source>
        <strain evidence="22">SB41UT1</strain>
    </source>
</reference>
<dbReference type="GO" id="GO:0071555">
    <property type="term" value="P:cell wall organization"/>
    <property type="evidence" value="ECO:0007669"/>
    <property type="project" value="UniProtKB-KW"/>
</dbReference>
<dbReference type="PROSITE" id="PS51387">
    <property type="entry name" value="FAD_PCMH"/>
    <property type="match status" value="1"/>
</dbReference>
<evidence type="ECO:0000256" key="6">
    <source>
        <dbReference type="ARBA" id="ARBA00012518"/>
    </source>
</evidence>
<keyword evidence="12 20" id="KW-0521">NADP</keyword>
<comment type="subcellular location">
    <subcellularLocation>
        <location evidence="3 20">Cytoplasm</location>
    </subcellularLocation>
</comment>
<dbReference type="InterPro" id="IPR016169">
    <property type="entry name" value="FAD-bd_PCMH_sub2"/>
</dbReference>
<comment type="catalytic activity">
    <reaction evidence="19 20">
        <text>UDP-N-acetyl-alpha-D-muramate + NADP(+) = UDP-N-acetyl-3-O-(1-carboxyvinyl)-alpha-D-glucosamine + NADPH + H(+)</text>
        <dbReference type="Rhea" id="RHEA:12248"/>
        <dbReference type="ChEBI" id="CHEBI:15378"/>
        <dbReference type="ChEBI" id="CHEBI:57783"/>
        <dbReference type="ChEBI" id="CHEBI:58349"/>
        <dbReference type="ChEBI" id="CHEBI:68483"/>
        <dbReference type="ChEBI" id="CHEBI:70757"/>
        <dbReference type="EC" id="1.3.1.98"/>
    </reaction>
</comment>
<evidence type="ECO:0000256" key="1">
    <source>
        <dbReference type="ARBA" id="ARBA00001974"/>
    </source>
</evidence>
<dbReference type="InterPro" id="IPR003170">
    <property type="entry name" value="MurB"/>
</dbReference>
<feature type="domain" description="FAD-binding PCMH-type" evidence="21">
    <location>
        <begin position="22"/>
        <end position="194"/>
    </location>
</feature>
<dbReference type="GO" id="GO:0008762">
    <property type="term" value="F:UDP-N-acetylmuramate dehydrogenase activity"/>
    <property type="evidence" value="ECO:0007669"/>
    <property type="project" value="UniProtKB-UniRule"/>
</dbReference>